<dbReference type="EMBL" id="CP001674">
    <property type="protein sequence ID" value="ACT49902.1"/>
    <property type="molecule type" value="Genomic_DNA"/>
</dbReference>
<evidence type="ECO:0000313" key="2">
    <source>
        <dbReference type="Proteomes" id="UP000002743"/>
    </source>
</evidence>
<organism evidence="1 2">
    <name type="scientific">Methylovorus glucosotrophus (strain SIP3-4)</name>
    <dbReference type="NCBI Taxonomy" id="582744"/>
    <lineage>
        <taxon>Bacteria</taxon>
        <taxon>Pseudomonadati</taxon>
        <taxon>Pseudomonadota</taxon>
        <taxon>Betaproteobacteria</taxon>
        <taxon>Nitrosomonadales</taxon>
        <taxon>Methylophilaceae</taxon>
        <taxon>Methylovorus</taxon>
    </lineage>
</organism>
<sequence>MKWLVSALIVVNVLVWAYFKTQPSGNELPGVAEQSISPERIKLYTAEEAAKLPKKAAVEAESTTNACYEWAGFTANTVATARAALLKLSISPQEREDKVSDTIRYWVYIPPMKSLQAAQAKIQELQSLGITESAVMQDPLWRNAISLGVFTDEQLANRLLNDLRNRGVRSATKGMRHAEKGLTTLLLGPLSTEVVTEVEKLKPEFAGTEFKQVNCQ</sequence>
<dbReference type="Proteomes" id="UP000002743">
    <property type="component" value="Chromosome"/>
</dbReference>
<dbReference type="KEGG" id="mei:Msip34_0654"/>
<name>C6XAH0_METGS</name>
<dbReference type="eggNOG" id="ENOG503300Q">
    <property type="taxonomic scope" value="Bacteria"/>
</dbReference>
<reference evidence="1 2" key="2">
    <citation type="journal article" date="2011" name="J. Bacteriol.">
        <title>Genomes of three methylotrophs from a single niche uncover genetic and metabolic divergence of Methylophilaceae.</title>
        <authorList>
            <person name="Lapidus A."/>
            <person name="Clum A."/>
            <person name="Labutti K."/>
            <person name="Kaluzhnaya M.G."/>
            <person name="Lim S."/>
            <person name="Beck D.A."/>
            <person name="Glavina Del Rio T."/>
            <person name="Nolan M."/>
            <person name="Mavromatis K."/>
            <person name="Huntemann M."/>
            <person name="Lucas S."/>
            <person name="Lidstrom M.E."/>
            <person name="Ivanova N."/>
            <person name="Chistoserdova L."/>
        </authorList>
    </citation>
    <scope>NUCLEOTIDE SEQUENCE [LARGE SCALE GENOMIC DNA]</scope>
    <source>
        <strain evidence="1 2">SIP3-4</strain>
    </source>
</reference>
<keyword evidence="2" id="KW-1185">Reference proteome</keyword>
<evidence type="ECO:0000313" key="1">
    <source>
        <dbReference type="EMBL" id="ACT49902.1"/>
    </source>
</evidence>
<protein>
    <submittedName>
        <fullName evidence="1">Sporulation domain protein</fullName>
    </submittedName>
</protein>
<gene>
    <name evidence="1" type="ordered locus">Msip34_0654</name>
</gene>
<dbReference type="RefSeq" id="WP_013441486.1">
    <property type="nucleotide sequence ID" value="NC_012969.1"/>
</dbReference>
<accession>C6XAH0</accession>
<proteinExistence type="predicted"/>
<dbReference type="HOGENOM" id="CLU_085053_2_0_4"/>
<dbReference type="STRING" id="582744.Msip34_0654"/>
<reference evidence="2" key="1">
    <citation type="submission" date="2009-07" db="EMBL/GenBank/DDBJ databases">
        <title>Complete sequence of chromosome of Methylovorus sp. SIP3-4.</title>
        <authorList>
            <person name="Lucas S."/>
            <person name="Copeland A."/>
            <person name="Lapidus A."/>
            <person name="Glavina del Rio T."/>
            <person name="Tice H."/>
            <person name="Bruce D."/>
            <person name="Goodwin L."/>
            <person name="Pitluck S."/>
            <person name="Clum A."/>
            <person name="Larimer F."/>
            <person name="Land M."/>
            <person name="Hauser L."/>
            <person name="Kyrpides N."/>
            <person name="Mikhailova N."/>
            <person name="Kayluzhnaya M."/>
            <person name="Chistoserdova L."/>
        </authorList>
    </citation>
    <scope>NUCLEOTIDE SEQUENCE [LARGE SCALE GENOMIC DNA]</scope>
    <source>
        <strain evidence="2">SIP3-4</strain>
    </source>
</reference>
<dbReference type="OrthoDB" id="5298866at2"/>
<dbReference type="AlphaFoldDB" id="C6XAH0"/>